<name>A0ACD3BEM6_9AGAR</name>
<evidence type="ECO:0000313" key="2">
    <source>
        <dbReference type="Proteomes" id="UP000308600"/>
    </source>
</evidence>
<gene>
    <name evidence="1" type="ORF">BDN72DRAFT_874257</name>
</gene>
<dbReference type="Proteomes" id="UP000308600">
    <property type="component" value="Unassembled WGS sequence"/>
</dbReference>
<organism evidence="1 2">
    <name type="scientific">Pluteus cervinus</name>
    <dbReference type="NCBI Taxonomy" id="181527"/>
    <lineage>
        <taxon>Eukaryota</taxon>
        <taxon>Fungi</taxon>
        <taxon>Dikarya</taxon>
        <taxon>Basidiomycota</taxon>
        <taxon>Agaricomycotina</taxon>
        <taxon>Agaricomycetes</taxon>
        <taxon>Agaricomycetidae</taxon>
        <taxon>Agaricales</taxon>
        <taxon>Pluteineae</taxon>
        <taxon>Pluteaceae</taxon>
        <taxon>Pluteus</taxon>
    </lineage>
</organism>
<dbReference type="EMBL" id="ML208261">
    <property type="protein sequence ID" value="TFK76062.1"/>
    <property type="molecule type" value="Genomic_DNA"/>
</dbReference>
<accession>A0ACD3BEM6</accession>
<reference evidence="1 2" key="1">
    <citation type="journal article" date="2019" name="Nat. Ecol. Evol.">
        <title>Megaphylogeny resolves global patterns of mushroom evolution.</title>
        <authorList>
            <person name="Varga T."/>
            <person name="Krizsan K."/>
            <person name="Foldi C."/>
            <person name="Dima B."/>
            <person name="Sanchez-Garcia M."/>
            <person name="Sanchez-Ramirez S."/>
            <person name="Szollosi G.J."/>
            <person name="Szarkandi J.G."/>
            <person name="Papp V."/>
            <person name="Albert L."/>
            <person name="Andreopoulos W."/>
            <person name="Angelini C."/>
            <person name="Antonin V."/>
            <person name="Barry K.W."/>
            <person name="Bougher N.L."/>
            <person name="Buchanan P."/>
            <person name="Buyck B."/>
            <person name="Bense V."/>
            <person name="Catcheside P."/>
            <person name="Chovatia M."/>
            <person name="Cooper J."/>
            <person name="Damon W."/>
            <person name="Desjardin D."/>
            <person name="Finy P."/>
            <person name="Geml J."/>
            <person name="Haridas S."/>
            <person name="Hughes K."/>
            <person name="Justo A."/>
            <person name="Karasinski D."/>
            <person name="Kautmanova I."/>
            <person name="Kiss B."/>
            <person name="Kocsube S."/>
            <person name="Kotiranta H."/>
            <person name="LaButti K.M."/>
            <person name="Lechner B.E."/>
            <person name="Liimatainen K."/>
            <person name="Lipzen A."/>
            <person name="Lukacs Z."/>
            <person name="Mihaltcheva S."/>
            <person name="Morgado L.N."/>
            <person name="Niskanen T."/>
            <person name="Noordeloos M.E."/>
            <person name="Ohm R.A."/>
            <person name="Ortiz-Santana B."/>
            <person name="Ovrebo C."/>
            <person name="Racz N."/>
            <person name="Riley R."/>
            <person name="Savchenko A."/>
            <person name="Shiryaev A."/>
            <person name="Soop K."/>
            <person name="Spirin V."/>
            <person name="Szebenyi C."/>
            <person name="Tomsovsky M."/>
            <person name="Tulloss R.E."/>
            <person name="Uehling J."/>
            <person name="Grigoriev I.V."/>
            <person name="Vagvolgyi C."/>
            <person name="Papp T."/>
            <person name="Martin F.M."/>
            <person name="Miettinen O."/>
            <person name="Hibbett D.S."/>
            <person name="Nagy L.G."/>
        </authorList>
    </citation>
    <scope>NUCLEOTIDE SEQUENCE [LARGE SCALE GENOMIC DNA]</scope>
    <source>
        <strain evidence="1 2">NL-1719</strain>
    </source>
</reference>
<proteinExistence type="predicted"/>
<evidence type="ECO:0000313" key="1">
    <source>
        <dbReference type="EMBL" id="TFK76062.1"/>
    </source>
</evidence>
<protein>
    <submittedName>
        <fullName evidence="1">Uncharacterized protein</fullName>
    </submittedName>
</protein>
<keyword evidence="2" id="KW-1185">Reference proteome</keyword>
<sequence>MPRLLPRLLKRLSNETNDAHLQFDIRKIRGPKKKSLYTPNVERPSLHPSEYSQSILLEPRNPITHARAYTRHKTLPPRVTLPGNAKSRELESDRPRTMDENELSWWSSPYYFLIRLAPMQSPGGLLRETNQITTVLVPDGLQHSRFTGRRSGRAAYILCSKETVEYLWEQQSYKRVARNMIPHPRLRDHIVHLLRLRVLQELQLLVDHLEGKSRVSRKISLPTSIIRRLTREEFRRIKLTETIPYENALAVVVVPPLNRDPVTKERPKGSMSPLPPPEEKRDLPALPPLSLLFPSTGKQLHPDENTLELPRQLIPFYNGLSLFPSQSQRATFRDLLNRLVEVNRRLVKSHNNGGDKNASHAFLLHADHHITKHADTAALAVALWRLRMFDGGGWESSSGWP</sequence>